<feature type="compositionally biased region" description="Polar residues" evidence="1">
    <location>
        <begin position="1"/>
        <end position="20"/>
    </location>
</feature>
<dbReference type="Gene3D" id="3.30.710.10">
    <property type="entry name" value="Potassium Channel Kv1.1, Chain A"/>
    <property type="match status" value="1"/>
</dbReference>
<dbReference type="PROSITE" id="PS50144">
    <property type="entry name" value="MATH"/>
    <property type="match status" value="1"/>
</dbReference>
<evidence type="ECO:0008006" key="6">
    <source>
        <dbReference type="Google" id="ProtNLM"/>
    </source>
</evidence>
<protein>
    <recommendedName>
        <fullName evidence="6">BTB domain-containing protein</fullName>
    </recommendedName>
</protein>
<dbReference type="eggNOG" id="KOG1987">
    <property type="taxonomic scope" value="Eukaryota"/>
</dbReference>
<dbReference type="EMBL" id="DS268414">
    <property type="protein sequence ID" value="EFP09237.1"/>
    <property type="molecule type" value="Genomic_DNA"/>
</dbReference>
<dbReference type="Proteomes" id="UP000008281">
    <property type="component" value="Unassembled WGS sequence"/>
</dbReference>
<dbReference type="InterPro" id="IPR000210">
    <property type="entry name" value="BTB/POZ_dom"/>
</dbReference>
<evidence type="ECO:0000313" key="5">
    <source>
        <dbReference type="Proteomes" id="UP000008281"/>
    </source>
</evidence>
<gene>
    <name evidence="4" type="ORF">CRE_25076</name>
</gene>
<name>E3LSS8_CAERE</name>
<feature type="region of interest" description="Disordered" evidence="1">
    <location>
        <begin position="191"/>
        <end position="220"/>
    </location>
</feature>
<feature type="compositionally biased region" description="Polar residues" evidence="1">
    <location>
        <begin position="191"/>
        <end position="209"/>
    </location>
</feature>
<evidence type="ECO:0000259" key="3">
    <source>
        <dbReference type="PROSITE" id="PS50144"/>
    </source>
</evidence>
<dbReference type="CDD" id="cd18186">
    <property type="entry name" value="BTB_POZ_ZBTB_KLHL-like"/>
    <property type="match status" value="1"/>
</dbReference>
<feature type="domain" description="BTB" evidence="2">
    <location>
        <begin position="233"/>
        <end position="294"/>
    </location>
</feature>
<dbReference type="InterPro" id="IPR011333">
    <property type="entry name" value="SKP1/BTB/POZ_sf"/>
</dbReference>
<evidence type="ECO:0000313" key="4">
    <source>
        <dbReference type="EMBL" id="EFP09237.1"/>
    </source>
</evidence>
<dbReference type="HOGENOM" id="CLU_657627_0_0_1"/>
<dbReference type="Gene3D" id="2.60.210.10">
    <property type="entry name" value="Apoptosis, Tumor Necrosis Factor Receptor Associated Protein 2, Chain A"/>
    <property type="match status" value="1"/>
</dbReference>
<feature type="compositionally biased region" description="Basic and acidic residues" evidence="1">
    <location>
        <begin position="210"/>
        <end position="220"/>
    </location>
</feature>
<dbReference type="PROSITE" id="PS50097">
    <property type="entry name" value="BTB"/>
    <property type="match status" value="1"/>
</dbReference>
<proteinExistence type="predicted"/>
<sequence length="432" mass="49629">MEINHEVNQPNPDSPRNSKSPGKRQLRRNLSHVSSCSTRMTQKSFENYWSVENFSIQLELHQHGEFMLAPKFGDSEYEFVMKLFPNGKDEETTGYLSLFLLINKCPNPRLRFRVSFTVETADGPRSCHLNKNLVTINRSGIVTASKFFSLDILKSATSIYTPSDILTIGCSLTIFGESLTWPTNVFCPYSRKQNSSTNSRSGSYTPDSSSIEKAEEKPNEDRFPKLLESGEFSDFTVVASCGREFKTHMCVLSSRSDYFDALLRNKTTREYLEKRVTFEDISATTLDVILRHIYITNNGGTIEEHQLTPELVSATDRWLFYPNILLSERHDFRLMISSMRTLISEVISTNLTTQNIVGRITMAAELRLEDEYESLLEFFARHKKEAMESKPWAEMKKEKPEMTIKILEDALLHFEEPCGALDRRIIDRITLN</sequence>
<dbReference type="Pfam" id="PF22486">
    <property type="entry name" value="MATH_2"/>
    <property type="match status" value="1"/>
</dbReference>
<dbReference type="SUPFAM" id="SSF49599">
    <property type="entry name" value="TRAF domain-like"/>
    <property type="match status" value="1"/>
</dbReference>
<evidence type="ECO:0000256" key="1">
    <source>
        <dbReference type="SAM" id="MobiDB-lite"/>
    </source>
</evidence>
<dbReference type="PANTHER" id="PTHR24413">
    <property type="entry name" value="SPECKLE-TYPE POZ PROTEIN"/>
    <property type="match status" value="1"/>
</dbReference>
<keyword evidence="5" id="KW-1185">Reference proteome</keyword>
<dbReference type="AlphaFoldDB" id="E3LSS8"/>
<dbReference type="InParanoid" id="E3LSS8"/>
<dbReference type="InterPro" id="IPR002083">
    <property type="entry name" value="MATH/TRAF_dom"/>
</dbReference>
<dbReference type="FunCoup" id="E3LSS8">
    <property type="interactions" value="398"/>
</dbReference>
<dbReference type="OrthoDB" id="646702at2759"/>
<dbReference type="SMART" id="SM00225">
    <property type="entry name" value="BTB"/>
    <property type="match status" value="1"/>
</dbReference>
<dbReference type="InterPro" id="IPR008974">
    <property type="entry name" value="TRAF-like"/>
</dbReference>
<reference evidence="4" key="1">
    <citation type="submission" date="2007-07" db="EMBL/GenBank/DDBJ databases">
        <title>PCAP assembly of the Caenorhabditis remanei genome.</title>
        <authorList>
            <consortium name="The Caenorhabditis remanei Sequencing Consortium"/>
            <person name="Wilson R.K."/>
        </authorList>
    </citation>
    <scope>NUCLEOTIDE SEQUENCE [LARGE SCALE GENOMIC DNA]</scope>
    <source>
        <strain evidence="4">PB4641</strain>
    </source>
</reference>
<accession>E3LSS8</accession>
<dbReference type="Pfam" id="PF00651">
    <property type="entry name" value="BTB"/>
    <property type="match status" value="1"/>
</dbReference>
<dbReference type="SMART" id="SM00061">
    <property type="entry name" value="MATH"/>
    <property type="match status" value="1"/>
</dbReference>
<dbReference type="SUPFAM" id="SSF54695">
    <property type="entry name" value="POZ domain"/>
    <property type="match status" value="1"/>
</dbReference>
<dbReference type="STRING" id="31234.E3LSS8"/>
<feature type="compositionally biased region" description="Basic residues" evidence="1">
    <location>
        <begin position="21"/>
        <end position="30"/>
    </location>
</feature>
<dbReference type="GO" id="GO:0030163">
    <property type="term" value="P:protein catabolic process"/>
    <property type="evidence" value="ECO:0007669"/>
    <property type="project" value="UniProtKB-ARBA"/>
</dbReference>
<dbReference type="OMA" id="PRGCALN"/>
<feature type="domain" description="MATH" evidence="3">
    <location>
        <begin position="44"/>
        <end position="172"/>
    </location>
</feature>
<organism evidence="5">
    <name type="scientific">Caenorhabditis remanei</name>
    <name type="common">Caenorhabditis vulgaris</name>
    <dbReference type="NCBI Taxonomy" id="31234"/>
    <lineage>
        <taxon>Eukaryota</taxon>
        <taxon>Metazoa</taxon>
        <taxon>Ecdysozoa</taxon>
        <taxon>Nematoda</taxon>
        <taxon>Chromadorea</taxon>
        <taxon>Rhabditida</taxon>
        <taxon>Rhabditina</taxon>
        <taxon>Rhabditomorpha</taxon>
        <taxon>Rhabditoidea</taxon>
        <taxon>Rhabditidae</taxon>
        <taxon>Peloderinae</taxon>
        <taxon>Caenorhabditis</taxon>
    </lineage>
</organism>
<evidence type="ECO:0000259" key="2">
    <source>
        <dbReference type="PROSITE" id="PS50097"/>
    </source>
</evidence>
<feature type="region of interest" description="Disordered" evidence="1">
    <location>
        <begin position="1"/>
        <end position="33"/>
    </location>
</feature>